<gene>
    <name evidence="1" type="ORF">IQ19_01737</name>
</gene>
<evidence type="ECO:0000313" key="2">
    <source>
        <dbReference type="Proteomes" id="UP000318667"/>
    </source>
</evidence>
<keyword evidence="2" id="KW-1185">Reference proteome</keyword>
<dbReference type="Proteomes" id="UP000318667">
    <property type="component" value="Unassembled WGS sequence"/>
</dbReference>
<comment type="caution">
    <text evidence="1">The sequence shown here is derived from an EMBL/GenBank/DDBJ whole genome shotgun (WGS) entry which is preliminary data.</text>
</comment>
<dbReference type="Pfam" id="PF11121">
    <property type="entry name" value="DUF2639"/>
    <property type="match status" value="1"/>
</dbReference>
<dbReference type="RefSeq" id="WP_242020934.1">
    <property type="nucleotide sequence ID" value="NZ_VLKI01000003.1"/>
</dbReference>
<reference evidence="1 2" key="1">
    <citation type="journal article" date="2015" name="Stand. Genomic Sci.">
        <title>Genomic Encyclopedia of Bacterial and Archaeal Type Strains, Phase III: the genomes of soil and plant-associated and newly described type strains.</title>
        <authorList>
            <person name="Whitman W.B."/>
            <person name="Woyke T."/>
            <person name="Klenk H.P."/>
            <person name="Zhou Y."/>
            <person name="Lilburn T.G."/>
            <person name="Beck B.J."/>
            <person name="De Vos P."/>
            <person name="Vandamme P."/>
            <person name="Eisen J.A."/>
            <person name="Garrity G."/>
            <person name="Hugenholtz P."/>
            <person name="Kyrpides N.C."/>
        </authorList>
    </citation>
    <scope>NUCLEOTIDE SEQUENCE [LARGE SCALE GENOMIC DNA]</scope>
    <source>
        <strain evidence="1 2">CGMCC 1.10115</strain>
    </source>
</reference>
<dbReference type="AlphaFoldDB" id="A0A562K1K4"/>
<dbReference type="InterPro" id="IPR022580">
    <property type="entry name" value="DUF2639"/>
</dbReference>
<dbReference type="GeneID" id="65402953"/>
<organism evidence="1 2">
    <name type="scientific">Cytobacillus oceanisediminis</name>
    <dbReference type="NCBI Taxonomy" id="665099"/>
    <lineage>
        <taxon>Bacteria</taxon>
        <taxon>Bacillati</taxon>
        <taxon>Bacillota</taxon>
        <taxon>Bacilli</taxon>
        <taxon>Bacillales</taxon>
        <taxon>Bacillaceae</taxon>
        <taxon>Cytobacillus</taxon>
    </lineage>
</organism>
<protein>
    <submittedName>
        <fullName evidence="1">Uncharacterized protein DUF2639</fullName>
    </submittedName>
</protein>
<dbReference type="EMBL" id="VLKI01000003">
    <property type="protein sequence ID" value="TWH89307.1"/>
    <property type="molecule type" value="Genomic_DNA"/>
</dbReference>
<accession>A0A562K1K4</accession>
<name>A0A562K1K4_9BACI</name>
<proteinExistence type="predicted"/>
<evidence type="ECO:0000313" key="1">
    <source>
        <dbReference type="EMBL" id="TWH89307.1"/>
    </source>
</evidence>
<sequence length="53" mass="6212">MKVAYQGAKGWYIQKLREKGITKHPVELRKLELYKTFVVKKLYDASVEKQAAE</sequence>